<dbReference type="EMBL" id="JAEHOC010000074">
    <property type="protein sequence ID" value="KAG2423764.1"/>
    <property type="molecule type" value="Genomic_DNA"/>
</dbReference>
<dbReference type="InterPro" id="IPR011333">
    <property type="entry name" value="SKP1/BTB/POZ_sf"/>
</dbReference>
<keyword evidence="2" id="KW-1185">Reference proteome</keyword>
<organism evidence="1 2">
    <name type="scientific">Chlamydomonas incerta</name>
    <dbReference type="NCBI Taxonomy" id="51695"/>
    <lineage>
        <taxon>Eukaryota</taxon>
        <taxon>Viridiplantae</taxon>
        <taxon>Chlorophyta</taxon>
        <taxon>core chlorophytes</taxon>
        <taxon>Chlorophyceae</taxon>
        <taxon>CS clade</taxon>
        <taxon>Chlamydomonadales</taxon>
        <taxon>Chlamydomonadaceae</taxon>
        <taxon>Chlamydomonas</taxon>
    </lineage>
</organism>
<gene>
    <name evidence="1" type="ORF">HXX76_015040</name>
</gene>
<dbReference type="AlphaFoldDB" id="A0A835VSE3"/>
<comment type="caution">
    <text evidence="1">The sequence shown here is derived from an EMBL/GenBank/DDBJ whole genome shotgun (WGS) entry which is preliminary data.</text>
</comment>
<proteinExistence type="predicted"/>
<name>A0A835VSE3_CHLIN</name>
<evidence type="ECO:0000313" key="2">
    <source>
        <dbReference type="Proteomes" id="UP000650467"/>
    </source>
</evidence>
<dbReference type="OrthoDB" id="549971at2759"/>
<dbReference type="Proteomes" id="UP000650467">
    <property type="component" value="Unassembled WGS sequence"/>
</dbReference>
<sequence length="417" mass="40259">MAQSPSPSPEPEQPSCCPGSSLVTLTFSVQGAPEHLVVDRALLWFASPVLQGLIEATCGADASGAALATPAPELPLLSDSAADWKVALALLQHRASPLAAINWSNVAGLCRLADKYDMPAVRNYCAWFLTANVTAMSLAAPLTSPQNLLHAASLAERYFAAAAATEAGGRGAAQNASGGAGATGAGAGVGAGAGLAGPATARVASGGGSCQASCLPQHVAPIGAALKAALQPLVGLSLVPPAGQPQPQPQPLDLLGALQQPPAFTWQQHPLPAARTIFGAGAAAGPAAAGGCMGAQGLSLFGAAASAAGGNPFGGSRSGSSAGASGRGSGGGACSSCGGGAASGAPGSGPIRSLASAQKLLLNLRALTGHAAYADVVAPGVQAQVVWALMAGLDQALEAASQAGRSCGADPLSGGRV</sequence>
<evidence type="ECO:0000313" key="1">
    <source>
        <dbReference type="EMBL" id="KAG2423764.1"/>
    </source>
</evidence>
<evidence type="ECO:0008006" key="3">
    <source>
        <dbReference type="Google" id="ProtNLM"/>
    </source>
</evidence>
<protein>
    <recommendedName>
        <fullName evidence="3">BTB domain-containing protein</fullName>
    </recommendedName>
</protein>
<reference evidence="1" key="1">
    <citation type="journal article" date="2020" name="bioRxiv">
        <title>Comparative genomics of Chlamydomonas.</title>
        <authorList>
            <person name="Craig R.J."/>
            <person name="Hasan A.R."/>
            <person name="Ness R.W."/>
            <person name="Keightley P.D."/>
        </authorList>
    </citation>
    <scope>NUCLEOTIDE SEQUENCE</scope>
    <source>
        <strain evidence="1">SAG 7.73</strain>
    </source>
</reference>
<dbReference type="Gene3D" id="3.30.710.10">
    <property type="entry name" value="Potassium Channel Kv1.1, Chain A"/>
    <property type="match status" value="1"/>
</dbReference>
<accession>A0A835VSE3</accession>